<dbReference type="PANTHER" id="PTHR10044:SF179">
    <property type="entry name" value="BACULOVIRAL IAP REPEAT-CONTAINING PROTEIN 5"/>
    <property type="match status" value="1"/>
</dbReference>
<comment type="similarity">
    <text evidence="1">Belongs to the IAP family.</text>
</comment>
<dbReference type="PROSITE" id="PS50143">
    <property type="entry name" value="BIR_REPEAT_2"/>
    <property type="match status" value="3"/>
</dbReference>
<dbReference type="Pfam" id="PF00653">
    <property type="entry name" value="BIR"/>
    <property type="match status" value="2"/>
</dbReference>
<feature type="region of interest" description="Disordered" evidence="6">
    <location>
        <begin position="154"/>
        <end position="179"/>
    </location>
</feature>
<dbReference type="InterPro" id="IPR050784">
    <property type="entry name" value="IAP"/>
</dbReference>
<dbReference type="GO" id="GO:0043027">
    <property type="term" value="F:cysteine-type endopeptidase inhibitor activity involved in apoptotic process"/>
    <property type="evidence" value="ECO:0007669"/>
    <property type="project" value="TreeGrafter"/>
</dbReference>
<dbReference type="Proteomes" id="UP000186922">
    <property type="component" value="Unassembled WGS sequence"/>
</dbReference>
<evidence type="ECO:0000256" key="6">
    <source>
        <dbReference type="SAM" id="MobiDB-lite"/>
    </source>
</evidence>
<reference evidence="8 9" key="1">
    <citation type="journal article" date="2016" name="Nat. Commun.">
        <title>Extremotolerant tardigrade genome and improved radiotolerance of human cultured cells by tardigrade-unique protein.</title>
        <authorList>
            <person name="Hashimoto T."/>
            <person name="Horikawa D.D."/>
            <person name="Saito Y."/>
            <person name="Kuwahara H."/>
            <person name="Kozuka-Hata H."/>
            <person name="Shin-I T."/>
            <person name="Minakuchi Y."/>
            <person name="Ohishi K."/>
            <person name="Motoyama A."/>
            <person name="Aizu T."/>
            <person name="Enomoto A."/>
            <person name="Kondo K."/>
            <person name="Tanaka S."/>
            <person name="Hara Y."/>
            <person name="Koshikawa S."/>
            <person name="Sagara H."/>
            <person name="Miura T."/>
            <person name="Yokobori S."/>
            <person name="Miyagawa K."/>
            <person name="Suzuki Y."/>
            <person name="Kubo T."/>
            <person name="Oyama M."/>
            <person name="Kohara Y."/>
            <person name="Fujiyama A."/>
            <person name="Arakawa K."/>
            <person name="Katayama T."/>
            <person name="Toyoda A."/>
            <person name="Kunieda T."/>
        </authorList>
    </citation>
    <scope>NUCLEOTIDE SEQUENCE [LARGE SCALE GENOMIC DNA]</scope>
    <source>
        <strain evidence="8 9">YOKOZUNA-1</strain>
    </source>
</reference>
<dbReference type="Gene3D" id="3.30.40.10">
    <property type="entry name" value="Zinc/RING finger domain, C3HC4 (zinc finger)"/>
    <property type="match status" value="1"/>
</dbReference>
<sequence>MDVRAGAVKSSEILTVPHYPDYASYQKRLRTFSWERTIGPFSVEQLAEAGFFVSDLITNTKALFCFHCNLFVSERTLRSAESSRELQDLHTQRCEYARKAIRMSKVPVIVPRRRNFANSTVSDDTSSNVSSAPTDPLRSSFRRMNASMTFGPSFDEDSDSDVFEGDGSEVSGSQDAHTATKSMATYKERLASFANWPADHPQDPRTFAKYGMFYTGAEDRTQCCSCGVIIWGWEPYKGDAKAPLLAHKKFQKLYQECKFIQGRSWSSKVSRLNPVGAMINWDKATSPQMISEAARLKTFEHVCPTDSNKATALADAGFYLMPNRQIIKCFYCGIGVELSQHEYEDPWVLHARLTMGCTFLNRRKGLLFVHRARRTSAAESEGHEGGERSATRKYLERIVPARLRDLHRHSKLVENIMSAFGGPSASTAADAEVEVHQNNYEAPASTSQPIHIPETPTAPSTEITHIVRDVINMGFTARQVEKALDELSRTAPEKTPDTECLVQIILDAEDRRRRHRLNSARRRSAAEVDQMERVVQVEVERQSFPVPAGAHRPSEVEFSGKVCAVCMEHPANMAFVPCGHVESCRKCSKSLQNCHICREPIESRVRVYI</sequence>
<gene>
    <name evidence="8" type="primary">RvY_15685-1</name>
    <name evidence="8" type="synonym">RvY_15685.1</name>
    <name evidence="8" type="ORF">RvY_15685</name>
</gene>
<dbReference type="InterPro" id="IPR001370">
    <property type="entry name" value="BIR_rpt"/>
</dbReference>
<dbReference type="Pfam" id="PF13920">
    <property type="entry name" value="zf-C3HC4_3"/>
    <property type="match status" value="1"/>
</dbReference>
<evidence type="ECO:0000256" key="4">
    <source>
        <dbReference type="ARBA" id="ARBA00022833"/>
    </source>
</evidence>
<keyword evidence="2" id="KW-0479">Metal-binding</keyword>
<dbReference type="SMART" id="SM00238">
    <property type="entry name" value="BIR"/>
    <property type="match status" value="3"/>
</dbReference>
<dbReference type="PANTHER" id="PTHR10044">
    <property type="entry name" value="INHIBITOR OF APOPTOSIS"/>
    <property type="match status" value="1"/>
</dbReference>
<dbReference type="GO" id="GO:0061630">
    <property type="term" value="F:ubiquitin protein ligase activity"/>
    <property type="evidence" value="ECO:0007669"/>
    <property type="project" value="TreeGrafter"/>
</dbReference>
<feature type="region of interest" description="Disordered" evidence="6">
    <location>
        <begin position="119"/>
        <end position="138"/>
    </location>
</feature>
<dbReference type="GO" id="GO:0031398">
    <property type="term" value="P:positive regulation of protein ubiquitination"/>
    <property type="evidence" value="ECO:0007669"/>
    <property type="project" value="TreeGrafter"/>
</dbReference>
<dbReference type="FunFam" id="1.10.1170.10:FF:000002">
    <property type="entry name" value="Baculoviral IAP repeat containing 7"/>
    <property type="match status" value="1"/>
</dbReference>
<dbReference type="GO" id="GO:0005737">
    <property type="term" value="C:cytoplasm"/>
    <property type="evidence" value="ECO:0007669"/>
    <property type="project" value="TreeGrafter"/>
</dbReference>
<dbReference type="CDD" id="cd00022">
    <property type="entry name" value="BIR"/>
    <property type="match status" value="1"/>
</dbReference>
<feature type="compositionally biased region" description="Polar residues" evidence="6">
    <location>
        <begin position="170"/>
        <end position="179"/>
    </location>
</feature>
<proteinExistence type="inferred from homology"/>
<dbReference type="PROSITE" id="PS50089">
    <property type="entry name" value="ZF_RING_2"/>
    <property type="match status" value="1"/>
</dbReference>
<protein>
    <recommendedName>
        <fullName evidence="7">RING-type domain-containing protein</fullName>
    </recommendedName>
</protein>
<dbReference type="GO" id="GO:0043066">
    <property type="term" value="P:negative regulation of apoptotic process"/>
    <property type="evidence" value="ECO:0007669"/>
    <property type="project" value="TreeGrafter"/>
</dbReference>
<dbReference type="GO" id="GO:0008270">
    <property type="term" value="F:zinc ion binding"/>
    <property type="evidence" value="ECO:0007669"/>
    <property type="project" value="UniProtKB-KW"/>
</dbReference>
<keyword evidence="4" id="KW-0862">Zinc</keyword>
<dbReference type="GO" id="GO:0005634">
    <property type="term" value="C:nucleus"/>
    <property type="evidence" value="ECO:0007669"/>
    <property type="project" value="TreeGrafter"/>
</dbReference>
<dbReference type="STRING" id="947166.A0A1D1VVT5"/>
<dbReference type="InterPro" id="IPR013083">
    <property type="entry name" value="Znf_RING/FYVE/PHD"/>
</dbReference>
<feature type="compositionally biased region" description="Low complexity" evidence="6">
    <location>
        <begin position="119"/>
        <end position="132"/>
    </location>
</feature>
<accession>A0A1D1VVT5</accession>
<organism evidence="8 9">
    <name type="scientific">Ramazzottius varieornatus</name>
    <name type="common">Water bear</name>
    <name type="synonym">Tardigrade</name>
    <dbReference type="NCBI Taxonomy" id="947166"/>
    <lineage>
        <taxon>Eukaryota</taxon>
        <taxon>Metazoa</taxon>
        <taxon>Ecdysozoa</taxon>
        <taxon>Tardigrada</taxon>
        <taxon>Eutardigrada</taxon>
        <taxon>Parachela</taxon>
        <taxon>Hypsibioidea</taxon>
        <taxon>Ramazzottiidae</taxon>
        <taxon>Ramazzottius</taxon>
    </lineage>
</organism>
<evidence type="ECO:0000256" key="5">
    <source>
        <dbReference type="PROSITE-ProRule" id="PRU00175"/>
    </source>
</evidence>
<dbReference type="EMBL" id="BDGG01000012">
    <property type="protein sequence ID" value="GAV05580.1"/>
    <property type="molecule type" value="Genomic_DNA"/>
</dbReference>
<evidence type="ECO:0000256" key="2">
    <source>
        <dbReference type="ARBA" id="ARBA00022723"/>
    </source>
</evidence>
<name>A0A1D1VVT5_RAMVA</name>
<keyword evidence="3 5" id="KW-0863">Zinc-finger</keyword>
<evidence type="ECO:0000313" key="9">
    <source>
        <dbReference type="Proteomes" id="UP000186922"/>
    </source>
</evidence>
<dbReference type="AlphaFoldDB" id="A0A1D1VVT5"/>
<evidence type="ECO:0000256" key="3">
    <source>
        <dbReference type="ARBA" id="ARBA00022771"/>
    </source>
</evidence>
<evidence type="ECO:0000259" key="7">
    <source>
        <dbReference type="PROSITE" id="PS50089"/>
    </source>
</evidence>
<dbReference type="GO" id="GO:0051726">
    <property type="term" value="P:regulation of cell cycle"/>
    <property type="evidence" value="ECO:0007669"/>
    <property type="project" value="TreeGrafter"/>
</dbReference>
<feature type="domain" description="RING-type" evidence="7">
    <location>
        <begin position="563"/>
        <end position="598"/>
    </location>
</feature>
<dbReference type="SUPFAM" id="SSF57924">
    <property type="entry name" value="Inhibitor of apoptosis (IAP) repeat"/>
    <property type="match status" value="3"/>
</dbReference>
<dbReference type="InterPro" id="IPR001841">
    <property type="entry name" value="Znf_RING"/>
</dbReference>
<evidence type="ECO:0000313" key="8">
    <source>
        <dbReference type="EMBL" id="GAV05580.1"/>
    </source>
</evidence>
<comment type="caution">
    <text evidence="8">The sequence shown here is derived from an EMBL/GenBank/DDBJ whole genome shotgun (WGS) entry which is preliminary data.</text>
</comment>
<dbReference type="OrthoDB" id="5855668at2759"/>
<dbReference type="Gene3D" id="1.10.1170.10">
    <property type="entry name" value="Inhibitor Of Apoptosis Protein (2mihbC-IAP-1), Chain A"/>
    <property type="match status" value="3"/>
</dbReference>
<keyword evidence="9" id="KW-1185">Reference proteome</keyword>
<evidence type="ECO:0000256" key="1">
    <source>
        <dbReference type="ARBA" id="ARBA00006672"/>
    </source>
</evidence>
<feature type="compositionally biased region" description="Acidic residues" evidence="6">
    <location>
        <begin position="154"/>
        <end position="167"/>
    </location>
</feature>